<feature type="non-terminal residue" evidence="1">
    <location>
        <position position="1"/>
    </location>
</feature>
<organism evidence="1 2">
    <name type="scientific">Sediminicola luteus</name>
    <dbReference type="NCBI Taxonomy" id="319238"/>
    <lineage>
        <taxon>Bacteria</taxon>
        <taxon>Pseudomonadati</taxon>
        <taxon>Bacteroidota</taxon>
        <taxon>Flavobacteriia</taxon>
        <taxon>Flavobacteriales</taxon>
        <taxon>Flavobacteriaceae</taxon>
        <taxon>Sediminicola</taxon>
    </lineage>
</organism>
<name>A0A2A4G1T6_9FLAO</name>
<dbReference type="AlphaFoldDB" id="A0A2A4G1T6"/>
<proteinExistence type="predicted"/>
<dbReference type="Gene3D" id="1.20.120.330">
    <property type="entry name" value="Nucleotidyltransferases domain 2"/>
    <property type="match status" value="1"/>
</dbReference>
<reference evidence="1 2" key="1">
    <citation type="submission" date="2017-04" db="EMBL/GenBank/DDBJ databases">
        <title>A new member of the family Flavobacteriaceae isolated from ascidians.</title>
        <authorList>
            <person name="Chen L."/>
        </authorList>
    </citation>
    <scope>NUCLEOTIDE SEQUENCE [LARGE SCALE GENOMIC DNA]</scope>
    <source>
        <strain evidence="1 2">HQA918</strain>
    </source>
</reference>
<keyword evidence="2" id="KW-1185">Reference proteome</keyword>
<dbReference type="Proteomes" id="UP000219559">
    <property type="component" value="Unassembled WGS sequence"/>
</dbReference>
<dbReference type="RefSeq" id="WP_172436010.1">
    <property type="nucleotide sequence ID" value="NZ_NBWU01000012.1"/>
</dbReference>
<comment type="caution">
    <text evidence="1">The sequence shown here is derived from an EMBL/GenBank/DDBJ whole genome shotgun (WGS) entry which is preliminary data.</text>
</comment>
<protein>
    <recommendedName>
        <fullName evidence="3">HEPN domain-containing protein</fullName>
    </recommendedName>
</protein>
<evidence type="ECO:0008006" key="3">
    <source>
        <dbReference type="Google" id="ProtNLM"/>
    </source>
</evidence>
<accession>A0A2A4G1T6</accession>
<gene>
    <name evidence="1" type="ORF">B7P33_19255</name>
</gene>
<evidence type="ECO:0000313" key="1">
    <source>
        <dbReference type="EMBL" id="PCE62401.1"/>
    </source>
</evidence>
<evidence type="ECO:0000313" key="2">
    <source>
        <dbReference type="Proteomes" id="UP000219559"/>
    </source>
</evidence>
<sequence length="305" mass="35014">LQQANLFFLNHCHADKLVYISDKKDCTWAYPEQNIQAVCEKAKSRFKREIEKVRTFRKGVQFFKGQGHLRESAFMLHQSYELAYRLLEPMVCGSLKVCHSIKNHQAFVLKSISPIKGMFMVESESESALLDILDNAYSAARYSDGFKVSENEIVRLSQKLGHFIKGVKRLHEMQLDRFKETVMNPPNTDQDRPIPLDELKRIKALTKENLVLLNPTGGEDPGHYLNHARIHGYAETFGTLRSMLNVCILALDGQLDLTLDIKDIGTDVKRVLEFGKCLIPFEEGVYLDQMRELISLDVEPNRDRV</sequence>
<dbReference type="EMBL" id="NBWU01000012">
    <property type="protein sequence ID" value="PCE62401.1"/>
    <property type="molecule type" value="Genomic_DNA"/>
</dbReference>